<dbReference type="HOGENOM" id="CLU_1724645_0_0_1"/>
<evidence type="ECO:0000256" key="1">
    <source>
        <dbReference type="SAM" id="MobiDB-lite"/>
    </source>
</evidence>
<evidence type="ECO:0000313" key="3">
    <source>
        <dbReference type="Proteomes" id="UP000015104"/>
    </source>
</evidence>
<accession>T1L3D8</accession>
<name>T1L3D8_TETUR</name>
<organism evidence="2 3">
    <name type="scientific">Tetranychus urticae</name>
    <name type="common">Two-spotted spider mite</name>
    <dbReference type="NCBI Taxonomy" id="32264"/>
    <lineage>
        <taxon>Eukaryota</taxon>
        <taxon>Metazoa</taxon>
        <taxon>Ecdysozoa</taxon>
        <taxon>Arthropoda</taxon>
        <taxon>Chelicerata</taxon>
        <taxon>Arachnida</taxon>
        <taxon>Acari</taxon>
        <taxon>Acariformes</taxon>
        <taxon>Trombidiformes</taxon>
        <taxon>Prostigmata</taxon>
        <taxon>Eleutherengona</taxon>
        <taxon>Raphignathae</taxon>
        <taxon>Tetranychoidea</taxon>
        <taxon>Tetranychidae</taxon>
        <taxon>Tetranychus</taxon>
    </lineage>
</organism>
<feature type="compositionally biased region" description="Low complexity" evidence="1">
    <location>
        <begin position="54"/>
        <end position="77"/>
    </location>
</feature>
<proteinExistence type="predicted"/>
<reference evidence="3" key="1">
    <citation type="submission" date="2011-08" db="EMBL/GenBank/DDBJ databases">
        <authorList>
            <person name="Rombauts S."/>
        </authorList>
    </citation>
    <scope>NUCLEOTIDE SEQUENCE</scope>
    <source>
        <strain evidence="3">London</strain>
    </source>
</reference>
<evidence type="ECO:0000313" key="2">
    <source>
        <dbReference type="EnsemblMetazoa" id="tetur35g01160.1"/>
    </source>
</evidence>
<dbReference type="EnsemblMetazoa" id="tetur35g01160.1">
    <property type="protein sequence ID" value="tetur35g01160.1"/>
    <property type="gene ID" value="tetur35g01160"/>
</dbReference>
<dbReference type="EMBL" id="CAEY01001016">
    <property type="status" value="NOT_ANNOTATED_CDS"/>
    <property type="molecule type" value="Genomic_DNA"/>
</dbReference>
<reference evidence="2" key="2">
    <citation type="submission" date="2015-06" db="UniProtKB">
        <authorList>
            <consortium name="EnsemblMetazoa"/>
        </authorList>
    </citation>
    <scope>IDENTIFICATION</scope>
</reference>
<protein>
    <submittedName>
        <fullName evidence="2">Uncharacterized protein</fullName>
    </submittedName>
</protein>
<feature type="compositionally biased region" description="Low complexity" evidence="1">
    <location>
        <begin position="10"/>
        <end position="21"/>
    </location>
</feature>
<feature type="compositionally biased region" description="Basic and acidic residues" evidence="1">
    <location>
        <begin position="88"/>
        <end position="104"/>
    </location>
</feature>
<sequence length="152" mass="16531">MCTSLNHIDSSSIKNRSNRSSINEEARGSGPRKKSGPIPTAAPISKLRRDSWSDSDSGSMSQSDSSLYSGSESGESDAFSGGSDAPLEDDRRTKGYRNRREAKAHLSSTRQTYDSVRRAPQRSRTSDSPPPPPSSSSHHSSNPKRMKIALYS</sequence>
<dbReference type="Proteomes" id="UP000015104">
    <property type="component" value="Unassembled WGS sequence"/>
</dbReference>
<feature type="region of interest" description="Disordered" evidence="1">
    <location>
        <begin position="1"/>
        <end position="152"/>
    </location>
</feature>
<feature type="compositionally biased region" description="Basic residues" evidence="1">
    <location>
        <begin position="141"/>
        <end position="152"/>
    </location>
</feature>
<keyword evidence="3" id="KW-1185">Reference proteome</keyword>
<dbReference type="AlphaFoldDB" id="T1L3D8"/>